<organism evidence="1 2">
    <name type="scientific">Flexivirga caeni</name>
    <dbReference type="NCBI Taxonomy" id="2294115"/>
    <lineage>
        <taxon>Bacteria</taxon>
        <taxon>Bacillati</taxon>
        <taxon>Actinomycetota</taxon>
        <taxon>Actinomycetes</taxon>
        <taxon>Micrococcales</taxon>
        <taxon>Dermacoccaceae</taxon>
        <taxon>Flexivirga</taxon>
    </lineage>
</organism>
<dbReference type="EMBL" id="RJJQ01000001">
    <property type="protein sequence ID" value="RNI25084.1"/>
    <property type="molecule type" value="Genomic_DNA"/>
</dbReference>
<accession>A0A3M9MHV4</accession>
<dbReference type="OrthoDB" id="4731999at2"/>
<reference evidence="1 2" key="1">
    <citation type="submission" date="2018-11" db="EMBL/GenBank/DDBJ databases">
        <title>Draft genome of Simplicispira Flexivirga sp. BO-16.</title>
        <authorList>
            <person name="Im W.T."/>
        </authorList>
    </citation>
    <scope>NUCLEOTIDE SEQUENCE [LARGE SCALE GENOMIC DNA]</scope>
    <source>
        <strain evidence="1 2">BO-16</strain>
    </source>
</reference>
<sequence>MPELHPKILAWRNARNYTAIGNLGEHIAFQILEDLGYQILATQDDLVGGVSNILEIPTRMNPEDFIVIAPDSRLLTVNAKAVASRSTSGRRKDGSLRRVHLSRGQGTVDYNTTRAELISPLDGETDGQIIKIDLLLMEAQIFDIMDDATHTPASDIIDITSYAHEILDATVGTVKPPSTIR</sequence>
<dbReference type="Proteomes" id="UP000271678">
    <property type="component" value="Unassembled WGS sequence"/>
</dbReference>
<dbReference type="AlphaFoldDB" id="A0A3M9MHV4"/>
<evidence type="ECO:0000313" key="2">
    <source>
        <dbReference type="Proteomes" id="UP000271678"/>
    </source>
</evidence>
<dbReference type="RefSeq" id="WP_123269277.1">
    <property type="nucleotide sequence ID" value="NZ_RJJQ01000001.1"/>
</dbReference>
<protein>
    <submittedName>
        <fullName evidence="1">Uncharacterized protein</fullName>
    </submittedName>
</protein>
<keyword evidence="2" id="KW-1185">Reference proteome</keyword>
<evidence type="ECO:0000313" key="1">
    <source>
        <dbReference type="EMBL" id="RNI25084.1"/>
    </source>
</evidence>
<proteinExistence type="predicted"/>
<comment type="caution">
    <text evidence="1">The sequence shown here is derived from an EMBL/GenBank/DDBJ whole genome shotgun (WGS) entry which is preliminary data.</text>
</comment>
<gene>
    <name evidence="1" type="ORF">EFY87_00030</name>
</gene>
<name>A0A3M9MHV4_9MICO</name>